<dbReference type="EMBL" id="JAAGAX010000017">
    <property type="protein sequence ID" value="KAF2287302.1"/>
    <property type="molecule type" value="Genomic_DNA"/>
</dbReference>
<accession>A0A6A6KEK5</accession>
<evidence type="ECO:0000313" key="2">
    <source>
        <dbReference type="EMBL" id="KAF2287302.1"/>
    </source>
</evidence>
<sequence>MDSSWQVKCGSTFPSSMPAMASSTSQEPRDQELSNPRLLNTSNKLPIEIGSVTISPAGSQVPQSYGALLSDDGNYQNMQNGVDLCSIVSSRAVANSISGSSSVFQNGLPAENISTHGLDLPKTVVHHTDLGNEKIKDFLL</sequence>
<evidence type="ECO:0000313" key="3">
    <source>
        <dbReference type="Proteomes" id="UP000467840"/>
    </source>
</evidence>
<comment type="caution">
    <text evidence="2">The sequence shown here is derived from an EMBL/GenBank/DDBJ whole genome shotgun (WGS) entry which is preliminary data.</text>
</comment>
<feature type="region of interest" description="Disordered" evidence="1">
    <location>
        <begin position="1"/>
        <end position="41"/>
    </location>
</feature>
<dbReference type="AlphaFoldDB" id="A0A6A6KEK5"/>
<dbReference type="Proteomes" id="UP000467840">
    <property type="component" value="Chromosome 3"/>
</dbReference>
<protein>
    <submittedName>
        <fullName evidence="2">Uncharacterized protein</fullName>
    </submittedName>
</protein>
<reference evidence="2 3" key="1">
    <citation type="journal article" date="2020" name="Mol. Plant">
        <title>The Chromosome-Based Rubber Tree Genome Provides New Insights into Spurge Genome Evolution and Rubber Biosynthesis.</title>
        <authorList>
            <person name="Liu J."/>
            <person name="Shi C."/>
            <person name="Shi C.C."/>
            <person name="Li W."/>
            <person name="Zhang Q.J."/>
            <person name="Zhang Y."/>
            <person name="Li K."/>
            <person name="Lu H.F."/>
            <person name="Shi C."/>
            <person name="Zhu S.T."/>
            <person name="Xiao Z.Y."/>
            <person name="Nan H."/>
            <person name="Yue Y."/>
            <person name="Zhu X.G."/>
            <person name="Wu Y."/>
            <person name="Hong X.N."/>
            <person name="Fan G.Y."/>
            <person name="Tong Y."/>
            <person name="Zhang D."/>
            <person name="Mao C.L."/>
            <person name="Liu Y.L."/>
            <person name="Hao S.J."/>
            <person name="Liu W.Q."/>
            <person name="Lv M.Q."/>
            <person name="Zhang H.B."/>
            <person name="Liu Y."/>
            <person name="Hu-Tang G.R."/>
            <person name="Wang J.P."/>
            <person name="Wang J.H."/>
            <person name="Sun Y.H."/>
            <person name="Ni S.B."/>
            <person name="Chen W.B."/>
            <person name="Zhang X.C."/>
            <person name="Jiao Y.N."/>
            <person name="Eichler E.E."/>
            <person name="Li G.H."/>
            <person name="Liu X."/>
            <person name="Gao L.Z."/>
        </authorList>
    </citation>
    <scope>NUCLEOTIDE SEQUENCE [LARGE SCALE GENOMIC DNA]</scope>
    <source>
        <strain evidence="3">cv. GT1</strain>
        <tissue evidence="2">Leaf</tissue>
    </source>
</reference>
<keyword evidence="3" id="KW-1185">Reference proteome</keyword>
<evidence type="ECO:0000256" key="1">
    <source>
        <dbReference type="SAM" id="MobiDB-lite"/>
    </source>
</evidence>
<feature type="compositionally biased region" description="Low complexity" evidence="1">
    <location>
        <begin position="11"/>
        <end position="25"/>
    </location>
</feature>
<gene>
    <name evidence="2" type="ORF">GH714_039579</name>
</gene>
<proteinExistence type="predicted"/>
<name>A0A6A6KEK5_HEVBR</name>
<organism evidence="2 3">
    <name type="scientific">Hevea brasiliensis</name>
    <name type="common">Para rubber tree</name>
    <name type="synonym">Siphonia brasiliensis</name>
    <dbReference type="NCBI Taxonomy" id="3981"/>
    <lineage>
        <taxon>Eukaryota</taxon>
        <taxon>Viridiplantae</taxon>
        <taxon>Streptophyta</taxon>
        <taxon>Embryophyta</taxon>
        <taxon>Tracheophyta</taxon>
        <taxon>Spermatophyta</taxon>
        <taxon>Magnoliopsida</taxon>
        <taxon>eudicotyledons</taxon>
        <taxon>Gunneridae</taxon>
        <taxon>Pentapetalae</taxon>
        <taxon>rosids</taxon>
        <taxon>fabids</taxon>
        <taxon>Malpighiales</taxon>
        <taxon>Euphorbiaceae</taxon>
        <taxon>Crotonoideae</taxon>
        <taxon>Micrandreae</taxon>
        <taxon>Hevea</taxon>
    </lineage>
</organism>